<accession>A0A085ZXT7</accession>
<dbReference type="EMBL" id="JPRO01000001">
    <property type="protein sequence ID" value="KFF09251.1"/>
    <property type="molecule type" value="Genomic_DNA"/>
</dbReference>
<organism evidence="2 3">
    <name type="scientific">Chryseobacterium luteum</name>
    <dbReference type="NCBI Taxonomy" id="421531"/>
    <lineage>
        <taxon>Bacteria</taxon>
        <taxon>Pseudomonadati</taxon>
        <taxon>Bacteroidota</taxon>
        <taxon>Flavobacteriia</taxon>
        <taxon>Flavobacteriales</taxon>
        <taxon>Weeksellaceae</taxon>
        <taxon>Chryseobacterium group</taxon>
        <taxon>Chryseobacterium</taxon>
    </lineage>
</organism>
<reference evidence="2 3" key="1">
    <citation type="submission" date="2014-07" db="EMBL/GenBank/DDBJ databases">
        <title>Genome of Chryseobacterium luteum DSM 18605.</title>
        <authorList>
            <person name="Stropko S.J."/>
            <person name="Pipes S.E."/>
            <person name="Newman J.D."/>
        </authorList>
    </citation>
    <scope>NUCLEOTIDE SEQUENCE [LARGE SCALE GENOMIC DNA]</scope>
    <source>
        <strain evidence="2 3">DSM 18605</strain>
    </source>
</reference>
<dbReference type="InterPro" id="IPR013653">
    <property type="entry name" value="GCN5-like_dom"/>
</dbReference>
<dbReference type="GO" id="GO:0016747">
    <property type="term" value="F:acyltransferase activity, transferring groups other than amino-acyl groups"/>
    <property type="evidence" value="ECO:0007669"/>
    <property type="project" value="InterPro"/>
</dbReference>
<dbReference type="STRING" id="421531.IX38_01695"/>
<name>A0A085ZXT7_9FLAO</name>
<comment type="caution">
    <text evidence="2">The sequence shown here is derived from an EMBL/GenBank/DDBJ whole genome shotgun (WGS) entry which is preliminary data.</text>
</comment>
<dbReference type="Proteomes" id="UP000028703">
    <property type="component" value="Unassembled WGS sequence"/>
</dbReference>
<evidence type="ECO:0000259" key="1">
    <source>
        <dbReference type="PROSITE" id="PS51186"/>
    </source>
</evidence>
<keyword evidence="3" id="KW-1185">Reference proteome</keyword>
<evidence type="ECO:0000313" key="3">
    <source>
        <dbReference type="Proteomes" id="UP000028703"/>
    </source>
</evidence>
<feature type="domain" description="N-acetyltransferase" evidence="1">
    <location>
        <begin position="95"/>
        <end position="221"/>
    </location>
</feature>
<dbReference type="AlphaFoldDB" id="A0A085ZXT7"/>
<dbReference type="SUPFAM" id="SSF55729">
    <property type="entry name" value="Acyl-CoA N-acyltransferases (Nat)"/>
    <property type="match status" value="1"/>
</dbReference>
<dbReference type="InterPro" id="IPR016181">
    <property type="entry name" value="Acyl_CoA_acyltransferase"/>
</dbReference>
<dbReference type="OrthoDB" id="9797456at2"/>
<dbReference type="PROSITE" id="PS51186">
    <property type="entry name" value="GNAT"/>
    <property type="match status" value="1"/>
</dbReference>
<evidence type="ECO:0000313" key="2">
    <source>
        <dbReference type="EMBL" id="KFF09251.1"/>
    </source>
</evidence>
<gene>
    <name evidence="2" type="ORF">IX38_01695</name>
</gene>
<dbReference type="InterPro" id="IPR000182">
    <property type="entry name" value="GNAT_dom"/>
</dbReference>
<dbReference type="eggNOG" id="COG0456">
    <property type="taxonomic scope" value="Bacteria"/>
</dbReference>
<dbReference type="Pfam" id="PF08445">
    <property type="entry name" value="FR47"/>
    <property type="match status" value="1"/>
</dbReference>
<sequence>MYSKLDNPVYHSLNEYHEKFCFNFGDTKFYNPEVASFGGAAKVSKEKDITEYAKVCDDFLIFGARPNPGNLKTKFSKLVCDQYVLENPVQIDMTEEVIELKEENREELLAFVMKFYPYYFKTRTPELGRYFGIFKEGKLVAVTGERMQMNDMTEVSAVITGTDHMGKGLAKQLVAFVSGKIFEDGKTPFLHVAESNTGAKMLYEKLGFMHRGTINLWGVKR</sequence>
<dbReference type="Gene3D" id="3.40.630.30">
    <property type="match status" value="1"/>
</dbReference>
<dbReference type="RefSeq" id="WP_034701104.1">
    <property type="nucleotide sequence ID" value="NZ_JPRO01000001.1"/>
</dbReference>
<proteinExistence type="predicted"/>
<protein>
    <recommendedName>
        <fullName evidence="1">N-acetyltransferase domain-containing protein</fullName>
    </recommendedName>
</protein>